<accession>A0A1V9Z9Z1</accession>
<dbReference type="SUPFAM" id="SSF48350">
    <property type="entry name" value="GTPase activation domain, GAP"/>
    <property type="match status" value="1"/>
</dbReference>
<evidence type="ECO:0000259" key="2">
    <source>
        <dbReference type="PROSITE" id="PS50018"/>
    </source>
</evidence>
<evidence type="ECO:0000256" key="1">
    <source>
        <dbReference type="ARBA" id="ARBA00022468"/>
    </source>
</evidence>
<keyword evidence="1" id="KW-0343">GTPase activation</keyword>
<dbReference type="PROSITE" id="PS50018">
    <property type="entry name" value="RAS_GTPASE_ACTIV_2"/>
    <property type="match status" value="1"/>
</dbReference>
<dbReference type="InterPro" id="IPR008936">
    <property type="entry name" value="Rho_GTPase_activation_prot"/>
</dbReference>
<dbReference type="AlphaFoldDB" id="A0A1V9Z9Z1"/>
<dbReference type="InterPro" id="IPR001936">
    <property type="entry name" value="RasGAP_dom"/>
</dbReference>
<dbReference type="PANTHER" id="PTHR10194">
    <property type="entry name" value="RAS GTPASE-ACTIVATING PROTEINS"/>
    <property type="match status" value="1"/>
</dbReference>
<dbReference type="InterPro" id="IPR039360">
    <property type="entry name" value="Ras_GTPase"/>
</dbReference>
<evidence type="ECO:0000313" key="4">
    <source>
        <dbReference type="Proteomes" id="UP000243217"/>
    </source>
</evidence>
<dbReference type="SMART" id="SM00323">
    <property type="entry name" value="RasGAP"/>
    <property type="match status" value="1"/>
</dbReference>
<dbReference type="Gene3D" id="1.10.506.10">
    <property type="entry name" value="GTPase Activation - p120gap, domain 1"/>
    <property type="match status" value="1"/>
</dbReference>
<reference evidence="3 4" key="1">
    <citation type="journal article" date="2014" name="Genome Biol. Evol.">
        <title>The secreted proteins of Achlya hypogyna and Thraustotheca clavata identify the ancestral oomycete secretome and reveal gene acquisitions by horizontal gene transfer.</title>
        <authorList>
            <person name="Misner I."/>
            <person name="Blouin N."/>
            <person name="Leonard G."/>
            <person name="Richards T.A."/>
            <person name="Lane C.E."/>
        </authorList>
    </citation>
    <scope>NUCLEOTIDE SEQUENCE [LARGE SCALE GENOMIC DNA]</scope>
    <source>
        <strain evidence="3 4">ATCC 34112</strain>
    </source>
</reference>
<name>A0A1V9Z9Z1_9STRA</name>
<protein>
    <submittedName>
        <fullName evidence="3">Gtpase-activator protein for Ras family gtpase</fullName>
    </submittedName>
</protein>
<feature type="domain" description="Ras-GAP" evidence="2">
    <location>
        <begin position="13"/>
        <end position="189"/>
    </location>
</feature>
<comment type="caution">
    <text evidence="3">The sequence shown here is derived from an EMBL/GenBank/DDBJ whole genome shotgun (WGS) entry which is preliminary data.</text>
</comment>
<dbReference type="Gene3D" id="3.30.530.20">
    <property type="match status" value="1"/>
</dbReference>
<proteinExistence type="predicted"/>
<keyword evidence="4" id="KW-1185">Reference proteome</keyword>
<dbReference type="OrthoDB" id="775356at2759"/>
<dbReference type="Proteomes" id="UP000243217">
    <property type="component" value="Unassembled WGS sequence"/>
</dbReference>
<gene>
    <name evidence="3" type="ORF">THRCLA_08111</name>
</gene>
<dbReference type="PANTHER" id="PTHR10194:SF60">
    <property type="entry name" value="RAS GTPASE-ACTIVATING PROTEIN RASKOL"/>
    <property type="match status" value="1"/>
</dbReference>
<dbReference type="EMBL" id="JNBS01002168">
    <property type="protein sequence ID" value="OQR94727.1"/>
    <property type="molecule type" value="Genomic_DNA"/>
</dbReference>
<organism evidence="3 4">
    <name type="scientific">Thraustotheca clavata</name>
    <dbReference type="NCBI Taxonomy" id="74557"/>
    <lineage>
        <taxon>Eukaryota</taxon>
        <taxon>Sar</taxon>
        <taxon>Stramenopiles</taxon>
        <taxon>Oomycota</taxon>
        <taxon>Saprolegniomycetes</taxon>
        <taxon>Saprolegniales</taxon>
        <taxon>Achlyaceae</taxon>
        <taxon>Thraustotheca</taxon>
    </lineage>
</organism>
<dbReference type="GO" id="GO:0005096">
    <property type="term" value="F:GTPase activator activity"/>
    <property type="evidence" value="ECO:0007669"/>
    <property type="project" value="UniProtKB-KW"/>
</dbReference>
<dbReference type="Pfam" id="PF00616">
    <property type="entry name" value="RasGAP"/>
    <property type="match status" value="1"/>
</dbReference>
<dbReference type="STRING" id="74557.A0A1V9Z9Z1"/>
<evidence type="ECO:0000313" key="3">
    <source>
        <dbReference type="EMBL" id="OQR94727.1"/>
    </source>
</evidence>
<sequence>MQQLVPALACLLQDKIYVFLRVVVDAQVQKVTESTNLELFRGNSSAMRFLSEVAYFVGKEYLQDVLQTPLEIVWNSVETFEMNDSVSDEMQLQANRTRLENITQMILDRLFNGDVPMQLARLCLYFRRSIAVQFHSHTDAVVAGFLFLRVLCPAVVLPQKIGLFQGQIMQPIARRGTMLIAKLLQNLANNVLFGPKEEFMTPFNGFIRRNYTGVVSFYDKICAAAISTEHEISSISSPMTPRTALKIIEAQRTEINVTDLILAQSNEPAVLMSAPIDRSSQTSFRNSQVRAVNSSHLTRTVSTFVQRGSSFFMTSRGEGTSRKQSDSDNRPVQWKEAKVVMGSLNHQDIRQRHSQYIDSIRRGAAYLGQAMTDDQIPWQPLKFKHGIQLYSREKNGITEIKATIEVPKTYNNCFTYLCSSRGRKLWNSPWSYEKEVELIDHTTRVLYKSTNQSKLWPFSGSIMDMAIIESAWASEGEATLLFQSLRRKDIPLVQGHDRVELRWSGFFVRAESAIASTITALWRYEKNGNSNHLWQKNIFHLANVKQALM</sequence>
<dbReference type="SUPFAM" id="SSF55961">
    <property type="entry name" value="Bet v1-like"/>
    <property type="match status" value="1"/>
</dbReference>
<dbReference type="InterPro" id="IPR023393">
    <property type="entry name" value="START-like_dom_sf"/>
</dbReference>